<dbReference type="Pfam" id="PF13359">
    <property type="entry name" value="DDE_Tnp_4"/>
    <property type="match status" value="1"/>
</dbReference>
<evidence type="ECO:0000256" key="6">
    <source>
        <dbReference type="ARBA" id="ARBA00022801"/>
    </source>
</evidence>
<keyword evidence="5" id="KW-0479">Metal-binding</keyword>
<evidence type="ECO:0000256" key="5">
    <source>
        <dbReference type="ARBA" id="ARBA00022723"/>
    </source>
</evidence>
<organism evidence="10 11">
    <name type="scientific">Cyprinus carpio</name>
    <name type="common">Common carp</name>
    <dbReference type="NCBI Taxonomy" id="7962"/>
    <lineage>
        <taxon>Eukaryota</taxon>
        <taxon>Metazoa</taxon>
        <taxon>Chordata</taxon>
        <taxon>Craniata</taxon>
        <taxon>Vertebrata</taxon>
        <taxon>Euteleostomi</taxon>
        <taxon>Actinopterygii</taxon>
        <taxon>Neopterygii</taxon>
        <taxon>Teleostei</taxon>
        <taxon>Ostariophysi</taxon>
        <taxon>Cypriniformes</taxon>
        <taxon>Cyprinidae</taxon>
        <taxon>Cyprininae</taxon>
        <taxon>Cyprinus</taxon>
    </lineage>
</organism>
<feature type="compositionally biased region" description="Low complexity" evidence="8">
    <location>
        <begin position="28"/>
        <end position="39"/>
    </location>
</feature>
<evidence type="ECO:0000313" key="10">
    <source>
        <dbReference type="Ensembl" id="ENSCCRP00020000095.1"/>
    </source>
</evidence>
<comment type="subcellular location">
    <subcellularLocation>
        <location evidence="2">Nucleus</location>
    </subcellularLocation>
</comment>
<evidence type="ECO:0000256" key="7">
    <source>
        <dbReference type="ARBA" id="ARBA00023242"/>
    </source>
</evidence>
<name>A0A8C2BNF8_CYPCA</name>
<evidence type="ECO:0000313" key="11">
    <source>
        <dbReference type="Proteomes" id="UP000694701"/>
    </source>
</evidence>
<dbReference type="PANTHER" id="PTHR22930:SF85">
    <property type="entry name" value="GH03217P-RELATED"/>
    <property type="match status" value="1"/>
</dbReference>
<evidence type="ECO:0000256" key="3">
    <source>
        <dbReference type="ARBA" id="ARBA00006958"/>
    </source>
</evidence>
<evidence type="ECO:0000259" key="9">
    <source>
        <dbReference type="Pfam" id="PF13359"/>
    </source>
</evidence>
<dbReference type="GO" id="GO:0046872">
    <property type="term" value="F:metal ion binding"/>
    <property type="evidence" value="ECO:0007669"/>
    <property type="project" value="UniProtKB-KW"/>
</dbReference>
<evidence type="ECO:0000256" key="8">
    <source>
        <dbReference type="SAM" id="MobiDB-lite"/>
    </source>
</evidence>
<proteinExistence type="inferred from homology"/>
<accession>A0A8C2BNF8</accession>
<evidence type="ECO:0000256" key="2">
    <source>
        <dbReference type="ARBA" id="ARBA00004123"/>
    </source>
</evidence>
<dbReference type="PANTHER" id="PTHR22930">
    <property type="match status" value="1"/>
</dbReference>
<reference evidence="10" key="1">
    <citation type="submission" date="2025-08" db="UniProtKB">
        <authorList>
            <consortium name="Ensembl"/>
        </authorList>
    </citation>
    <scope>IDENTIFICATION</scope>
</reference>
<dbReference type="GO" id="GO:0016787">
    <property type="term" value="F:hydrolase activity"/>
    <property type="evidence" value="ECO:0007669"/>
    <property type="project" value="UniProtKB-KW"/>
</dbReference>
<dbReference type="GO" id="GO:0004518">
    <property type="term" value="F:nuclease activity"/>
    <property type="evidence" value="ECO:0007669"/>
    <property type="project" value="UniProtKB-KW"/>
</dbReference>
<evidence type="ECO:0000256" key="4">
    <source>
        <dbReference type="ARBA" id="ARBA00022722"/>
    </source>
</evidence>
<sequence length="440" mass="49046">MITGLGLCPGFGLSDSDRWALSHSGGDSSTPSPNTSASSSEKKIDGRGPSMDSGSPIILMLLRRLRDSRSTTLASNLALLSVRIAQVVSKACTRSSCPSFWETEVLQNIQENDWYLNFRMPKETFNVLCDQLHPYINPQITNMLDPVPLEKRVAVTINGLASNVEFHDVANLFGIGTSTACNIFWEVCEALSKLRRVFVKRPKTVPEVQAIITGFERKTGFPMCAGALDGTHIPIIAPVSYPTDYYNRKGWYSVLLQGLVDHTYCFLDFDVGWPGKCHDAYVFECSRLCHKLEDGTFFPPFSRNIQGVNIPVLIVADSAYSLTSNIMKPFPEGTVRGPRAAYNASLSHARIQVEHTFGHLKGRWRCIMKRNDCQTQNVKYVVSACVVLHNFCEMHKVAYQEPQEDVLDQPETGPEQHDVPALSPAERIREALVAHIHTNQ</sequence>
<dbReference type="Proteomes" id="UP000694701">
    <property type="component" value="Unplaced"/>
</dbReference>
<evidence type="ECO:0000256" key="1">
    <source>
        <dbReference type="ARBA" id="ARBA00001968"/>
    </source>
</evidence>
<dbReference type="InterPro" id="IPR045249">
    <property type="entry name" value="HARBI1-like"/>
</dbReference>
<keyword evidence="4" id="KW-0540">Nuclease</keyword>
<dbReference type="Ensembl" id="ENSCCRT00020000129.1">
    <property type="protein sequence ID" value="ENSCCRP00020000095.1"/>
    <property type="gene ID" value="ENSCCRG00020000080.1"/>
</dbReference>
<keyword evidence="6" id="KW-0378">Hydrolase</keyword>
<dbReference type="GO" id="GO:0005634">
    <property type="term" value="C:nucleus"/>
    <property type="evidence" value="ECO:0007669"/>
    <property type="project" value="UniProtKB-SubCell"/>
</dbReference>
<feature type="domain" description="DDE Tnp4" evidence="9">
    <location>
        <begin position="228"/>
        <end position="390"/>
    </location>
</feature>
<dbReference type="InterPro" id="IPR027806">
    <property type="entry name" value="HARBI1_dom"/>
</dbReference>
<protein>
    <recommendedName>
        <fullName evidence="9">DDE Tnp4 domain-containing protein</fullName>
    </recommendedName>
</protein>
<comment type="similarity">
    <text evidence="3">Belongs to the HARBI1 family.</text>
</comment>
<feature type="region of interest" description="Disordered" evidence="8">
    <location>
        <begin position="21"/>
        <end position="51"/>
    </location>
</feature>
<keyword evidence="7" id="KW-0539">Nucleus</keyword>
<comment type="cofactor">
    <cofactor evidence="1">
        <name>a divalent metal cation</name>
        <dbReference type="ChEBI" id="CHEBI:60240"/>
    </cofactor>
</comment>
<dbReference type="AlphaFoldDB" id="A0A8C2BNF8"/>